<organism evidence="1 2">
    <name type="scientific">Psychroflexus salis</name>
    <dbReference type="NCBI Taxonomy" id="1526574"/>
    <lineage>
        <taxon>Bacteria</taxon>
        <taxon>Pseudomonadati</taxon>
        <taxon>Bacteroidota</taxon>
        <taxon>Flavobacteriia</taxon>
        <taxon>Flavobacteriales</taxon>
        <taxon>Flavobacteriaceae</taxon>
        <taxon>Psychroflexus</taxon>
    </lineage>
</organism>
<evidence type="ECO:0000313" key="1">
    <source>
        <dbReference type="EMBL" id="GGE19464.1"/>
    </source>
</evidence>
<comment type="caution">
    <text evidence="1">The sequence shown here is derived from an EMBL/GenBank/DDBJ whole genome shotgun (WGS) entry which is preliminary data.</text>
</comment>
<keyword evidence="2" id="KW-1185">Reference proteome</keyword>
<dbReference type="SUPFAM" id="SSF56935">
    <property type="entry name" value="Porins"/>
    <property type="match status" value="1"/>
</dbReference>
<dbReference type="RefSeq" id="WP_188406786.1">
    <property type="nucleotide sequence ID" value="NZ_BMGL01000012.1"/>
</dbReference>
<sequence>MQAVEVLKVSSQVQYGPFTTGSAINFVSSEIPTEFNAELRANYGSYGTSNSMVRFGETMHNFGYMLEYLKNTSNGFKNLDGPGGTGLDRDDIVTKFIYTTDNDAKFKQYIELKLQYAEEDRFQWVDGCRILDGVMGLTSSGVPGTDSN</sequence>
<evidence type="ECO:0008006" key="3">
    <source>
        <dbReference type="Google" id="ProtNLM"/>
    </source>
</evidence>
<dbReference type="AlphaFoldDB" id="A0A917A0U2"/>
<proteinExistence type="predicted"/>
<gene>
    <name evidence="1" type="ORF">GCM10010831_20720</name>
</gene>
<reference evidence="1 2" key="1">
    <citation type="journal article" date="2014" name="Int. J. Syst. Evol. Microbiol.">
        <title>Complete genome sequence of Corynebacterium casei LMG S-19264T (=DSM 44701T), isolated from a smear-ripened cheese.</title>
        <authorList>
            <consortium name="US DOE Joint Genome Institute (JGI-PGF)"/>
            <person name="Walter F."/>
            <person name="Albersmeier A."/>
            <person name="Kalinowski J."/>
            <person name="Ruckert C."/>
        </authorList>
    </citation>
    <scope>NUCLEOTIDE SEQUENCE [LARGE SCALE GENOMIC DNA]</scope>
    <source>
        <strain evidence="1 2">CGMCC 1.12925</strain>
    </source>
</reference>
<accession>A0A917A0U2</accession>
<evidence type="ECO:0000313" key="2">
    <source>
        <dbReference type="Proteomes" id="UP000599688"/>
    </source>
</evidence>
<protein>
    <recommendedName>
        <fullName evidence="3">TonB-dependent receptor</fullName>
    </recommendedName>
</protein>
<dbReference type="EMBL" id="BMGL01000012">
    <property type="protein sequence ID" value="GGE19464.1"/>
    <property type="molecule type" value="Genomic_DNA"/>
</dbReference>
<dbReference type="Proteomes" id="UP000599688">
    <property type="component" value="Unassembled WGS sequence"/>
</dbReference>
<name>A0A917A0U2_9FLAO</name>